<dbReference type="InterPro" id="IPR000055">
    <property type="entry name" value="Restrct_endonuc_typeI_TRD"/>
</dbReference>
<evidence type="ECO:0000259" key="4">
    <source>
        <dbReference type="Pfam" id="PF01420"/>
    </source>
</evidence>
<keyword evidence="3" id="KW-0238">DNA-binding</keyword>
<dbReference type="SUPFAM" id="SSF116734">
    <property type="entry name" value="DNA methylase specificity domain"/>
    <property type="match status" value="2"/>
</dbReference>
<keyword evidence="2" id="KW-0680">Restriction system</keyword>
<evidence type="ECO:0000256" key="3">
    <source>
        <dbReference type="ARBA" id="ARBA00023125"/>
    </source>
</evidence>
<dbReference type="PANTHER" id="PTHR30408:SF12">
    <property type="entry name" value="TYPE I RESTRICTION ENZYME MJAVIII SPECIFICITY SUBUNIT"/>
    <property type="match status" value="1"/>
</dbReference>
<sequence length="376" mass="43298">MNNYKRLGDYIQLVDKRNKELAVTKVCGLSMEKYFIPSIANTNTVDLSNYKTVEKGQFGLILMKVGRDNKVSVAILEDEEAVLISPAYHVFEIIDKTVLLPDFLMIWLLRPENDRWLGFISVSSIRGSITFEEFGGIQLPIPDIEEQRKYVALYKGLLNNQKVYKNSLDDLQLICDTYMEDLIKTEESKLLGEYIHQADKRNNDLKIDNLLGISVNKIFIPTKSKKERLNLSNYKIVRPRQFGYVSVTSRNGEKISIAILDAEAGLISSTYTVFQVKNTEELLPEYLYLFFQRTEFDRYARFNSWGSARETFDWADMCEVKLPLPDIKIQEAIVTIYHTLETRKRINEQLKASIKPLCPVLMSGVVEEMEKAEVVG</sequence>
<comment type="similarity">
    <text evidence="1">Belongs to the type-I restriction system S methylase family.</text>
</comment>
<comment type="caution">
    <text evidence="5">The sequence shown here is derived from an EMBL/GenBank/DDBJ whole genome shotgun (WGS) entry which is preliminary data.</text>
</comment>
<dbReference type="InterPro" id="IPR052021">
    <property type="entry name" value="Type-I_RS_S_subunit"/>
</dbReference>
<accession>A0ABM8MAH0</accession>
<evidence type="ECO:0000256" key="2">
    <source>
        <dbReference type="ARBA" id="ARBA00022747"/>
    </source>
</evidence>
<proteinExistence type="inferred from homology"/>
<protein>
    <recommendedName>
        <fullName evidence="4">Type I restriction modification DNA specificity domain-containing protein</fullName>
    </recommendedName>
</protein>
<reference evidence="5 6" key="1">
    <citation type="submission" date="2020-05" db="EMBL/GenBank/DDBJ databases">
        <authorList>
            <person name="Petersen J."/>
            <person name="Sayavedra L."/>
        </authorList>
    </citation>
    <scope>NUCLEOTIDE SEQUENCE [LARGE SCALE GENOMIC DNA]</scope>
    <source>
        <strain evidence="5">B azoricus SOX ET2 1586I</strain>
    </source>
</reference>
<dbReference type="RefSeq" id="WP_202784606.1">
    <property type="nucleotide sequence ID" value="NZ_CAHJWF010000462.1"/>
</dbReference>
<evidence type="ECO:0000256" key="1">
    <source>
        <dbReference type="ARBA" id="ARBA00010923"/>
    </source>
</evidence>
<gene>
    <name evidence="5" type="ORF">AZO1586I_2040</name>
</gene>
<name>A0ABM8MAH0_9GAMM</name>
<keyword evidence="6" id="KW-1185">Reference proteome</keyword>
<evidence type="ECO:0000313" key="5">
    <source>
        <dbReference type="EMBL" id="CAB5507765.1"/>
    </source>
</evidence>
<dbReference type="PANTHER" id="PTHR30408">
    <property type="entry name" value="TYPE-1 RESTRICTION ENZYME ECOKI SPECIFICITY PROTEIN"/>
    <property type="match status" value="1"/>
</dbReference>
<dbReference type="Pfam" id="PF01420">
    <property type="entry name" value="Methylase_S"/>
    <property type="match status" value="1"/>
</dbReference>
<dbReference type="EMBL" id="CAHJWF010000462">
    <property type="protein sequence ID" value="CAB5507765.1"/>
    <property type="molecule type" value="Genomic_DNA"/>
</dbReference>
<evidence type="ECO:0000313" key="6">
    <source>
        <dbReference type="Proteomes" id="UP000626656"/>
    </source>
</evidence>
<organism evidence="5 6">
    <name type="scientific">Bathymodiolus thermophilus thioautotrophic gill symbiont</name>
    <dbReference type="NCBI Taxonomy" id="2360"/>
    <lineage>
        <taxon>Bacteria</taxon>
        <taxon>Pseudomonadati</taxon>
        <taxon>Pseudomonadota</taxon>
        <taxon>Gammaproteobacteria</taxon>
        <taxon>sulfur-oxidizing symbionts</taxon>
    </lineage>
</organism>
<dbReference type="Gene3D" id="3.90.220.20">
    <property type="entry name" value="DNA methylase specificity domains"/>
    <property type="match status" value="2"/>
</dbReference>
<dbReference type="Proteomes" id="UP000626656">
    <property type="component" value="Unassembled WGS sequence"/>
</dbReference>
<dbReference type="InterPro" id="IPR044946">
    <property type="entry name" value="Restrct_endonuc_typeI_TRD_sf"/>
</dbReference>
<feature type="domain" description="Type I restriction modification DNA specificity" evidence="4">
    <location>
        <begin position="244"/>
        <end position="355"/>
    </location>
</feature>